<dbReference type="AlphaFoldDB" id="A0A261GAK2"/>
<dbReference type="EMBL" id="MWWZ01000006">
    <property type="protein sequence ID" value="OZG68273.1"/>
    <property type="molecule type" value="Genomic_DNA"/>
</dbReference>
<accession>A0A261GAK2</accession>
<dbReference type="EMBL" id="CP062938">
    <property type="protein sequence ID" value="QOL31672.1"/>
    <property type="molecule type" value="Genomic_DNA"/>
</dbReference>
<evidence type="ECO:0000313" key="4">
    <source>
        <dbReference type="Proteomes" id="UP000593943"/>
    </source>
</evidence>
<evidence type="ECO:0000313" key="3">
    <source>
        <dbReference type="Proteomes" id="UP000216057"/>
    </source>
</evidence>
<dbReference type="Gene3D" id="3.90.1690.10">
    <property type="entry name" value="phage-related protein like domain"/>
    <property type="match status" value="1"/>
</dbReference>
<dbReference type="Proteomes" id="UP000593943">
    <property type="component" value="Chromosome"/>
</dbReference>
<sequence length="354" mass="38564">MALINQDFITPAEASGIVLGAYQTVTAQLPFSQVLPDINNPTGLRVDWIPNQARPEEDEMHFGAWDAEAEYGQTKGGEKIAYTKMLPLRKRMRISEYDIAEGKVDLNGSNVADSLREYFLQLGKELAFRLERARVTVTVDAALSVDEHDVKATWDYQRDASLTVTAAQKWNVDGDPVADTRLWADVIDAVDGYAPTVMLMTRKVMRALEANPVIIRYAFQGQGDTLPNLVGENVVRNVMQQMAGIDNILIVDDVYKKYAQAQKIQLPGGVKSFFPEDTVLLLPDLGGTDMGYTALGPTAEAKAKANGISREHDAGPVGLVTDIAASTPGYEAYATATALPVLIQSNSTLKATVL</sequence>
<name>A0A261GAK2_9BIFI</name>
<reference evidence="1 3" key="1">
    <citation type="journal article" date="2017" name="BMC Genomics">
        <title>Comparative genomic and phylogenomic analyses of the Bifidobacteriaceae family.</title>
        <authorList>
            <person name="Lugli G.A."/>
            <person name="Milani C."/>
            <person name="Turroni F."/>
            <person name="Duranti S."/>
            <person name="Mancabelli L."/>
            <person name="Mangifesta M."/>
            <person name="Ferrario C."/>
            <person name="Modesto M."/>
            <person name="Mattarelli P."/>
            <person name="Jiri K."/>
            <person name="van Sinderen D."/>
            <person name="Ventura M."/>
        </authorList>
    </citation>
    <scope>NUCLEOTIDE SEQUENCE [LARGE SCALE GENOMIC DNA]</scope>
    <source>
        <strain evidence="1 3">DSM 100216</strain>
    </source>
</reference>
<dbReference type="KEGG" id="beu:BE0216_03745"/>
<dbReference type="InterPro" id="IPR053738">
    <property type="entry name" value="Lambda_capsid_assembly"/>
</dbReference>
<dbReference type="OrthoDB" id="3196427at2"/>
<evidence type="ECO:0000313" key="1">
    <source>
        <dbReference type="EMBL" id="OZG68273.1"/>
    </source>
</evidence>
<dbReference type="RefSeq" id="WP_094636859.1">
    <property type="nucleotide sequence ID" value="NZ_CP062938.1"/>
</dbReference>
<reference evidence="2 4" key="2">
    <citation type="submission" date="2020-10" db="EMBL/GenBank/DDBJ databases">
        <title>Genome sequencing of Bifidobacterium eulemuris_DSMZ_100216.</title>
        <authorList>
            <person name="Kim J."/>
        </authorList>
    </citation>
    <scope>NUCLEOTIDE SEQUENCE [LARGE SCALE GENOMIC DNA]</scope>
    <source>
        <strain evidence="2 4">DSM 100216</strain>
    </source>
</reference>
<dbReference type="Proteomes" id="UP000216057">
    <property type="component" value="Unassembled WGS sequence"/>
</dbReference>
<protein>
    <submittedName>
        <fullName evidence="2">Major capsid protein</fullName>
    </submittedName>
    <submittedName>
        <fullName evidence="1">Minor capsid protein E</fullName>
    </submittedName>
</protein>
<proteinExistence type="predicted"/>
<organism evidence="1 3">
    <name type="scientific">Bifidobacterium eulemuris</name>
    <dbReference type="NCBI Taxonomy" id="1765219"/>
    <lineage>
        <taxon>Bacteria</taxon>
        <taxon>Bacillati</taxon>
        <taxon>Actinomycetota</taxon>
        <taxon>Actinomycetes</taxon>
        <taxon>Bifidobacteriales</taxon>
        <taxon>Bifidobacteriaceae</taxon>
        <taxon>Bifidobacterium</taxon>
    </lineage>
</organism>
<evidence type="ECO:0000313" key="2">
    <source>
        <dbReference type="EMBL" id="QOL31672.1"/>
    </source>
</evidence>
<keyword evidence="4" id="KW-1185">Reference proteome</keyword>
<gene>
    <name evidence="2" type="ORF">BE0216_03745</name>
    <name evidence="1" type="ORF">BEUL_1286</name>
</gene>